<sequence>MGSLFGNTAPLLPDERVTTVEPLTSDCKKIVYVTTEKFFWTSTTDECTSCKILGSFPNGISCCAPRPAAFPDVTANSFYVCSGKNLSLYSFNASEFERKNLRHFRSTLISSVAGVGTGSGQSSVVVTGMRNGTIQLSAEVGKSWPPFDVKKRHSDVVTAIYPTARDFNFVSVSERGSAKLWDIRFFSESSVFDIVDSTTHSQRCATASTEGILAHCSQERGISFYSTVTGEKLHSVESACKRQICTTTNAVLKNTACSSELLLLSRDFTDHYIMQKYEP</sequence>
<dbReference type="Gene3D" id="2.130.10.10">
    <property type="entry name" value="YVTN repeat-like/Quinoprotein amine dehydrogenase"/>
    <property type="match status" value="1"/>
</dbReference>
<evidence type="ECO:0000313" key="2">
    <source>
        <dbReference type="Proteomes" id="UP000515908"/>
    </source>
</evidence>
<protein>
    <recommendedName>
        <fullName evidence="3">WD domain, G-beta repeat</fullName>
    </recommendedName>
</protein>
<keyword evidence="2" id="KW-1185">Reference proteome</keyword>
<evidence type="ECO:0008006" key="3">
    <source>
        <dbReference type="Google" id="ProtNLM"/>
    </source>
</evidence>
<dbReference type="InterPro" id="IPR015943">
    <property type="entry name" value="WD40/YVTN_repeat-like_dom_sf"/>
</dbReference>
<gene>
    <name evidence="1" type="ORF">ADEAN_000257500</name>
</gene>
<dbReference type="Proteomes" id="UP000515908">
    <property type="component" value="Chromosome 04"/>
</dbReference>
<dbReference type="VEuPathDB" id="TriTrypDB:ADEAN_000257500"/>
<dbReference type="SUPFAM" id="SSF50978">
    <property type="entry name" value="WD40 repeat-like"/>
    <property type="match status" value="1"/>
</dbReference>
<evidence type="ECO:0000313" key="1">
    <source>
        <dbReference type="EMBL" id="CAD2215122.1"/>
    </source>
</evidence>
<dbReference type="InterPro" id="IPR036322">
    <property type="entry name" value="WD40_repeat_dom_sf"/>
</dbReference>
<organism evidence="1 2">
    <name type="scientific">Angomonas deanei</name>
    <dbReference type="NCBI Taxonomy" id="59799"/>
    <lineage>
        <taxon>Eukaryota</taxon>
        <taxon>Discoba</taxon>
        <taxon>Euglenozoa</taxon>
        <taxon>Kinetoplastea</taxon>
        <taxon>Metakinetoplastina</taxon>
        <taxon>Trypanosomatida</taxon>
        <taxon>Trypanosomatidae</taxon>
        <taxon>Strigomonadinae</taxon>
        <taxon>Angomonas</taxon>
    </lineage>
</organism>
<dbReference type="EMBL" id="LR877148">
    <property type="protein sequence ID" value="CAD2215122.1"/>
    <property type="molecule type" value="Genomic_DNA"/>
</dbReference>
<reference evidence="1 2" key="1">
    <citation type="submission" date="2020-08" db="EMBL/GenBank/DDBJ databases">
        <authorList>
            <person name="Newling K."/>
            <person name="Davey J."/>
            <person name="Forrester S."/>
        </authorList>
    </citation>
    <scope>NUCLEOTIDE SEQUENCE [LARGE SCALE GENOMIC DNA]</scope>
    <source>
        <strain evidence="2">Crithidia deanei Carvalho (ATCC PRA-265)</strain>
    </source>
</reference>
<dbReference type="AlphaFoldDB" id="A0A7G2CAR7"/>
<accession>A0A7G2CAR7</accession>
<name>A0A7G2CAR7_9TRYP</name>
<proteinExistence type="predicted"/>